<proteinExistence type="predicted"/>
<name>A0A6G1FG83_9ORYZ</name>
<accession>A0A6G1FG83</accession>
<sequence>MVYQQAHGHAGYPGADYDQNAIINNNPAYPAGYDQNAIYNYPAYPAGYVQNVFSNYPGYQAAYDQNALPKNCVSYAAHQYSNSSVPVNVGAAADVVSMNRQVQTSGGAATIAVTQAADHPSDGAFQPTPTGGAQM</sequence>
<feature type="region of interest" description="Disordered" evidence="1">
    <location>
        <begin position="116"/>
        <end position="135"/>
    </location>
</feature>
<dbReference type="AlphaFoldDB" id="A0A6G1FG83"/>
<comment type="caution">
    <text evidence="2">The sequence shown here is derived from an EMBL/GenBank/DDBJ whole genome shotgun (WGS) entry which is preliminary data.</text>
</comment>
<protein>
    <submittedName>
        <fullName evidence="2">Uncharacterized protein</fullName>
    </submittedName>
</protein>
<keyword evidence="3" id="KW-1185">Reference proteome</keyword>
<dbReference type="EMBL" id="SPHZ02000001">
    <property type="protein sequence ID" value="KAF0935871.1"/>
    <property type="molecule type" value="Genomic_DNA"/>
</dbReference>
<reference evidence="2 3" key="1">
    <citation type="submission" date="2019-11" db="EMBL/GenBank/DDBJ databases">
        <title>Whole genome sequence of Oryza granulata.</title>
        <authorList>
            <person name="Li W."/>
        </authorList>
    </citation>
    <scope>NUCLEOTIDE SEQUENCE [LARGE SCALE GENOMIC DNA]</scope>
    <source>
        <strain evidence="3">cv. Menghai</strain>
        <tissue evidence="2">Leaf</tissue>
    </source>
</reference>
<evidence type="ECO:0000313" key="3">
    <source>
        <dbReference type="Proteomes" id="UP000479710"/>
    </source>
</evidence>
<gene>
    <name evidence="2" type="ORF">E2562_036512</name>
</gene>
<organism evidence="2 3">
    <name type="scientific">Oryza meyeriana var. granulata</name>
    <dbReference type="NCBI Taxonomy" id="110450"/>
    <lineage>
        <taxon>Eukaryota</taxon>
        <taxon>Viridiplantae</taxon>
        <taxon>Streptophyta</taxon>
        <taxon>Embryophyta</taxon>
        <taxon>Tracheophyta</taxon>
        <taxon>Spermatophyta</taxon>
        <taxon>Magnoliopsida</taxon>
        <taxon>Liliopsida</taxon>
        <taxon>Poales</taxon>
        <taxon>Poaceae</taxon>
        <taxon>BOP clade</taxon>
        <taxon>Oryzoideae</taxon>
        <taxon>Oryzeae</taxon>
        <taxon>Oryzinae</taxon>
        <taxon>Oryza</taxon>
        <taxon>Oryza meyeriana</taxon>
    </lineage>
</organism>
<dbReference type="Proteomes" id="UP000479710">
    <property type="component" value="Unassembled WGS sequence"/>
</dbReference>
<evidence type="ECO:0000313" key="2">
    <source>
        <dbReference type="EMBL" id="KAF0935871.1"/>
    </source>
</evidence>
<evidence type="ECO:0000256" key="1">
    <source>
        <dbReference type="SAM" id="MobiDB-lite"/>
    </source>
</evidence>